<accession>A0ABW4CBJ9</accession>
<comment type="caution">
    <text evidence="2">The sequence shown here is derived from an EMBL/GenBank/DDBJ whole genome shotgun (WGS) entry which is preliminary data.</text>
</comment>
<dbReference type="SUPFAM" id="SSF109604">
    <property type="entry name" value="HD-domain/PDEase-like"/>
    <property type="match status" value="1"/>
</dbReference>
<dbReference type="InterPro" id="IPR006674">
    <property type="entry name" value="HD_domain"/>
</dbReference>
<proteinExistence type="predicted"/>
<dbReference type="InterPro" id="IPR050135">
    <property type="entry name" value="dGTPase-like"/>
</dbReference>
<dbReference type="PANTHER" id="PTHR11373">
    <property type="entry name" value="DEOXYNUCLEOSIDE TRIPHOSPHATE TRIPHOSPHOHYDROLASE"/>
    <property type="match status" value="1"/>
</dbReference>
<sequence length="311" mass="35809">MIIEDPVYGRWKVEEVLGELIHSPPVQRLQKIHPGGAAHLVHSAWNVTRFEHSVGVMLLIRRLGGSLEEQIAGLLHDVSHTAFSHVVDIVVASPEEDFHDRFLETLIRQSEIPAILAKHNLHLDSILDRSRWSLLEQSIPDLCADRIDYTLRDRYHYDHMDPQSISWFLDQLIVSEEKICLSSVKAGEWFAELYYREVIDFFQHPLNVYAYEQLATTLRKALDEGSLTLADLFTDDETILQKLRSHGSEEVQTLLNSIHPGVTVAQNHPRHHQGKLRWIDPLIQWEGRPVRGSLLSERIREMNEGVMQSYG</sequence>
<dbReference type="InterPro" id="IPR003607">
    <property type="entry name" value="HD/PDEase_dom"/>
</dbReference>
<feature type="domain" description="HD" evidence="1">
    <location>
        <begin position="49"/>
        <end position="150"/>
    </location>
</feature>
<dbReference type="PROSITE" id="PS51831">
    <property type="entry name" value="HD"/>
    <property type="match status" value="1"/>
</dbReference>
<dbReference type="PANTHER" id="PTHR11373:SF41">
    <property type="entry name" value="METAL-DEPENDENT PHOSPHOHYDROLASE"/>
    <property type="match status" value="1"/>
</dbReference>
<evidence type="ECO:0000259" key="1">
    <source>
        <dbReference type="PROSITE" id="PS51831"/>
    </source>
</evidence>
<dbReference type="CDD" id="cd00077">
    <property type="entry name" value="HDc"/>
    <property type="match status" value="1"/>
</dbReference>
<keyword evidence="3" id="KW-1185">Reference proteome</keyword>
<evidence type="ECO:0000313" key="3">
    <source>
        <dbReference type="Proteomes" id="UP001597282"/>
    </source>
</evidence>
<dbReference type="SMART" id="SM00471">
    <property type="entry name" value="HDc"/>
    <property type="match status" value="1"/>
</dbReference>
<organism evidence="2 3">
    <name type="scientific">Kroppenstedtia sanguinis</name>
    <dbReference type="NCBI Taxonomy" id="1380684"/>
    <lineage>
        <taxon>Bacteria</taxon>
        <taxon>Bacillati</taxon>
        <taxon>Bacillota</taxon>
        <taxon>Bacilli</taxon>
        <taxon>Bacillales</taxon>
        <taxon>Thermoactinomycetaceae</taxon>
        <taxon>Kroppenstedtia</taxon>
    </lineage>
</organism>
<name>A0ABW4CBJ9_9BACL</name>
<dbReference type="Pfam" id="PF01966">
    <property type="entry name" value="HD"/>
    <property type="match status" value="1"/>
</dbReference>
<dbReference type="EMBL" id="JBHTNU010000018">
    <property type="protein sequence ID" value="MFD1428152.1"/>
    <property type="molecule type" value="Genomic_DNA"/>
</dbReference>
<dbReference type="Proteomes" id="UP001597282">
    <property type="component" value="Unassembled WGS sequence"/>
</dbReference>
<evidence type="ECO:0000313" key="2">
    <source>
        <dbReference type="EMBL" id="MFD1428152.1"/>
    </source>
</evidence>
<dbReference type="RefSeq" id="WP_380166789.1">
    <property type="nucleotide sequence ID" value="NZ_JBHTNU010000018.1"/>
</dbReference>
<protein>
    <submittedName>
        <fullName evidence="2">HD domain-containing protein</fullName>
    </submittedName>
</protein>
<gene>
    <name evidence="2" type="ORF">ACFQ4Y_14685</name>
</gene>
<dbReference type="Gene3D" id="1.10.3210.10">
    <property type="entry name" value="Hypothetical protein af1432"/>
    <property type="match status" value="1"/>
</dbReference>
<reference evidence="3" key="1">
    <citation type="journal article" date="2019" name="Int. J. Syst. Evol. Microbiol.">
        <title>The Global Catalogue of Microorganisms (GCM) 10K type strain sequencing project: providing services to taxonomists for standard genome sequencing and annotation.</title>
        <authorList>
            <consortium name="The Broad Institute Genomics Platform"/>
            <consortium name="The Broad Institute Genome Sequencing Center for Infectious Disease"/>
            <person name="Wu L."/>
            <person name="Ma J."/>
        </authorList>
    </citation>
    <scope>NUCLEOTIDE SEQUENCE [LARGE SCALE GENOMIC DNA]</scope>
    <source>
        <strain evidence="3">S1</strain>
    </source>
</reference>